<proteinExistence type="predicted"/>
<protein>
    <submittedName>
        <fullName evidence="2">Uncharacterized protein</fullName>
    </submittedName>
</protein>
<reference evidence="2 3" key="1">
    <citation type="submission" date="2017-02" db="EMBL/GenBank/DDBJ databases">
        <authorList>
            <person name="Peterson S.W."/>
        </authorList>
    </citation>
    <scope>NUCLEOTIDE SEQUENCE [LARGE SCALE GENOMIC DNA]</scope>
    <source>
        <strain evidence="2 3">SRS1_H2-8</strain>
    </source>
</reference>
<sequence>MHSNAHIAIPPIPASSSVTVLDSDQLLHLLLRSIPSSQGRSDLGPLKPDNARLVHQSSFQPPLNPASATRANSAMPSTGDDPAPRGVLTKLGFLFTKLSRTCIKIEDQDPLLDKVKSEPEAHVKLEAPEADELREEIAQVDLTADDEDSEMEVEYMIIAEKCITVETPTSSVNTNRTERRPTRPNTKTATRQRGKKSRTSSDTSSPTSPSVLLNSPPVIKRRRQINRVAKPKRKQRAVPGFH</sequence>
<evidence type="ECO:0000313" key="3">
    <source>
        <dbReference type="Proteomes" id="UP000239563"/>
    </source>
</evidence>
<feature type="compositionally biased region" description="Polar residues" evidence="1">
    <location>
        <begin position="56"/>
        <end position="76"/>
    </location>
</feature>
<accession>A0A2N8UAD0</accession>
<organism evidence="2 3">
    <name type="scientific">Sporisorium reilianum f. sp. reilianum</name>
    <dbReference type="NCBI Taxonomy" id="72559"/>
    <lineage>
        <taxon>Eukaryota</taxon>
        <taxon>Fungi</taxon>
        <taxon>Dikarya</taxon>
        <taxon>Basidiomycota</taxon>
        <taxon>Ustilaginomycotina</taxon>
        <taxon>Ustilaginomycetes</taxon>
        <taxon>Ustilaginales</taxon>
        <taxon>Ustilaginaceae</taxon>
        <taxon>Sporisorium</taxon>
    </lineage>
</organism>
<dbReference type="EMBL" id="LT795056">
    <property type="protein sequence ID" value="SJX61680.1"/>
    <property type="molecule type" value="Genomic_DNA"/>
</dbReference>
<feature type="compositionally biased region" description="Basic residues" evidence="1">
    <location>
        <begin position="219"/>
        <end position="236"/>
    </location>
</feature>
<feature type="compositionally biased region" description="Low complexity" evidence="1">
    <location>
        <begin position="200"/>
        <end position="217"/>
    </location>
</feature>
<dbReference type="Proteomes" id="UP000239563">
    <property type="component" value="Chromosome III"/>
</dbReference>
<gene>
    <name evidence="2" type="ORF">SRS1_12664</name>
</gene>
<dbReference type="AlphaFoldDB" id="A0A2N8UAD0"/>
<feature type="region of interest" description="Disordered" evidence="1">
    <location>
        <begin position="56"/>
        <end position="83"/>
    </location>
</feature>
<feature type="region of interest" description="Disordered" evidence="1">
    <location>
        <begin position="168"/>
        <end position="242"/>
    </location>
</feature>
<evidence type="ECO:0000313" key="2">
    <source>
        <dbReference type="EMBL" id="SJX61680.1"/>
    </source>
</evidence>
<name>A0A2N8UAD0_9BASI</name>
<evidence type="ECO:0000256" key="1">
    <source>
        <dbReference type="SAM" id="MobiDB-lite"/>
    </source>
</evidence>